<evidence type="ECO:0000256" key="5">
    <source>
        <dbReference type="ARBA" id="ARBA00022475"/>
    </source>
</evidence>
<keyword evidence="8" id="KW-0653">Protein transport</keyword>
<dbReference type="Proteomes" id="UP000614200">
    <property type="component" value="Unassembled WGS sequence"/>
</dbReference>
<proteinExistence type="inferred from homology"/>
<evidence type="ECO:0000256" key="6">
    <source>
        <dbReference type="ARBA" id="ARBA00022500"/>
    </source>
</evidence>
<evidence type="ECO:0000256" key="2">
    <source>
        <dbReference type="ARBA" id="ARBA00010004"/>
    </source>
</evidence>
<evidence type="ECO:0000256" key="4">
    <source>
        <dbReference type="ARBA" id="ARBA00022448"/>
    </source>
</evidence>
<dbReference type="RefSeq" id="WP_194699968.1">
    <property type="nucleotide sequence ID" value="NZ_JADKNH010000001.1"/>
</dbReference>
<keyword evidence="6" id="KW-0145">Chemotaxis</keyword>
<dbReference type="Pfam" id="PF02050">
    <property type="entry name" value="FliJ"/>
    <property type="match status" value="1"/>
</dbReference>
<keyword evidence="12" id="KW-0966">Cell projection</keyword>
<reference evidence="12 13" key="1">
    <citation type="submission" date="2020-11" db="EMBL/GenBank/DDBJ databases">
        <title>Fusibacter basophilias sp. nov.</title>
        <authorList>
            <person name="Qiu D."/>
        </authorList>
    </citation>
    <scope>NUCLEOTIDE SEQUENCE [LARGE SCALE GENOMIC DNA]</scope>
    <source>
        <strain evidence="12 13">Q10-2</strain>
    </source>
</reference>
<keyword evidence="12" id="KW-0282">Flagellum</keyword>
<dbReference type="InterPro" id="IPR053716">
    <property type="entry name" value="Flag_assembly_chemotaxis_eff"/>
</dbReference>
<keyword evidence="7" id="KW-1005">Bacterial flagellum biogenesis</keyword>
<evidence type="ECO:0000256" key="11">
    <source>
        <dbReference type="SAM" id="Coils"/>
    </source>
</evidence>
<evidence type="ECO:0000256" key="7">
    <source>
        <dbReference type="ARBA" id="ARBA00022795"/>
    </source>
</evidence>
<gene>
    <name evidence="12" type="primary">fliJ</name>
    <name evidence="12" type="ORF">ISU02_01275</name>
</gene>
<dbReference type="InterPro" id="IPR012823">
    <property type="entry name" value="Flagell_FliJ"/>
</dbReference>
<evidence type="ECO:0000313" key="13">
    <source>
        <dbReference type="Proteomes" id="UP000614200"/>
    </source>
</evidence>
<keyword evidence="10" id="KW-1006">Bacterial flagellum protein export</keyword>
<evidence type="ECO:0000256" key="3">
    <source>
        <dbReference type="ARBA" id="ARBA00020392"/>
    </source>
</evidence>
<accession>A0ABR9ZP11</accession>
<comment type="similarity">
    <text evidence="2">Belongs to the FliJ family.</text>
</comment>
<protein>
    <recommendedName>
        <fullName evidence="3">Flagellar FliJ protein</fullName>
    </recommendedName>
</protein>
<comment type="caution">
    <text evidence="12">The sequence shown here is derived from an EMBL/GenBank/DDBJ whole genome shotgun (WGS) entry which is preliminary data.</text>
</comment>
<evidence type="ECO:0000256" key="8">
    <source>
        <dbReference type="ARBA" id="ARBA00022927"/>
    </source>
</evidence>
<keyword evidence="12" id="KW-0969">Cilium</keyword>
<keyword evidence="13" id="KW-1185">Reference proteome</keyword>
<evidence type="ECO:0000313" key="12">
    <source>
        <dbReference type="EMBL" id="MBF4691726.1"/>
    </source>
</evidence>
<organism evidence="12 13">
    <name type="scientific">Fusibacter ferrireducens</name>
    <dbReference type="NCBI Taxonomy" id="2785058"/>
    <lineage>
        <taxon>Bacteria</taxon>
        <taxon>Bacillati</taxon>
        <taxon>Bacillota</taxon>
        <taxon>Clostridia</taxon>
        <taxon>Eubacteriales</taxon>
        <taxon>Eubacteriales Family XII. Incertae Sedis</taxon>
        <taxon>Fusibacter</taxon>
    </lineage>
</organism>
<feature type="coiled-coil region" evidence="11">
    <location>
        <begin position="19"/>
        <end position="46"/>
    </location>
</feature>
<keyword evidence="4" id="KW-0813">Transport</keyword>
<name>A0ABR9ZP11_9FIRM</name>
<keyword evidence="11" id="KW-0175">Coiled coil</keyword>
<evidence type="ECO:0000256" key="1">
    <source>
        <dbReference type="ARBA" id="ARBA00004413"/>
    </source>
</evidence>
<evidence type="ECO:0000256" key="10">
    <source>
        <dbReference type="ARBA" id="ARBA00023225"/>
    </source>
</evidence>
<comment type="subcellular location">
    <subcellularLocation>
        <location evidence="1">Cell membrane</location>
        <topology evidence="1">Peripheral membrane protein</topology>
        <orientation evidence="1">Cytoplasmic side</orientation>
    </subcellularLocation>
</comment>
<evidence type="ECO:0000256" key="9">
    <source>
        <dbReference type="ARBA" id="ARBA00023136"/>
    </source>
</evidence>
<keyword evidence="5" id="KW-1003">Cell membrane</keyword>
<dbReference type="NCBIfam" id="TIGR02473">
    <property type="entry name" value="flagell_FliJ"/>
    <property type="match status" value="1"/>
</dbReference>
<dbReference type="EMBL" id="JADKNH010000001">
    <property type="protein sequence ID" value="MBF4691726.1"/>
    <property type="molecule type" value="Genomic_DNA"/>
</dbReference>
<dbReference type="Gene3D" id="1.10.287.1700">
    <property type="match status" value="1"/>
</dbReference>
<sequence length="149" mass="17989">MKKFKFRYESVLKMRLDKEDQLKNDLAKLVQKRQNILDQIDHLKEKLEDYSSWVQEGLLSGRRMHYYEIDQGKQYYRKHIHDLTVTLQQVEAKIEEAKVVLTEAMKERKVMEKLKEKDYQKYIDDFNQADAKVIEEIVNYKNNKKDGGE</sequence>
<keyword evidence="9" id="KW-0472">Membrane</keyword>
<feature type="coiled-coil region" evidence="11">
    <location>
        <begin position="80"/>
        <end position="114"/>
    </location>
</feature>